<evidence type="ECO:0000256" key="3">
    <source>
        <dbReference type="ARBA" id="ARBA00022448"/>
    </source>
</evidence>
<evidence type="ECO:0000256" key="6">
    <source>
        <dbReference type="ARBA" id="ARBA00023251"/>
    </source>
</evidence>
<dbReference type="GO" id="GO:0005886">
    <property type="term" value="C:plasma membrane"/>
    <property type="evidence" value="ECO:0007669"/>
    <property type="project" value="UniProtKB-SubCell"/>
</dbReference>
<evidence type="ECO:0000256" key="4">
    <source>
        <dbReference type="ARBA" id="ARBA00022741"/>
    </source>
</evidence>
<accession>A0A3S4UBE2</accession>
<dbReference type="GeneID" id="64406282"/>
<dbReference type="GO" id="GO:0046677">
    <property type="term" value="P:response to antibiotic"/>
    <property type="evidence" value="ECO:0007669"/>
    <property type="project" value="UniProtKB-KW"/>
</dbReference>
<comment type="similarity">
    <text evidence="2">Belongs to the ABC transporter superfamily.</text>
</comment>
<organism evidence="7 8">
    <name type="scientific">Arachnia propionica</name>
    <dbReference type="NCBI Taxonomy" id="1750"/>
    <lineage>
        <taxon>Bacteria</taxon>
        <taxon>Bacillati</taxon>
        <taxon>Actinomycetota</taxon>
        <taxon>Actinomycetes</taxon>
        <taxon>Propionibacteriales</taxon>
        <taxon>Propionibacteriaceae</taxon>
        <taxon>Arachnia</taxon>
    </lineage>
</organism>
<sequence length="150" mass="17001">MLISCHDRRDSRVPRIGYAPRLGGVAPLLTPDEHFRLFGAASRMGARKARGTGRRLASLLGWRPRRGIVASRLSGGTRQKLNVVLAELDGPDLILLDEPYQGFDEDSYLIFRSQLLRWRDRGAGILMITHMLHDLDDIDHVIELHPREDL</sequence>
<keyword evidence="5 7" id="KW-0067">ATP-binding</keyword>
<dbReference type="InterPro" id="IPR027417">
    <property type="entry name" value="P-loop_NTPase"/>
</dbReference>
<keyword evidence="4" id="KW-0547">Nucleotide-binding</keyword>
<dbReference type="AlphaFoldDB" id="A0A3S4UBE2"/>
<keyword evidence="3" id="KW-0813">Transport</keyword>
<dbReference type="EMBL" id="LR134406">
    <property type="protein sequence ID" value="VEH69530.1"/>
    <property type="molecule type" value="Genomic_DNA"/>
</dbReference>
<reference evidence="7 8" key="1">
    <citation type="submission" date="2018-12" db="EMBL/GenBank/DDBJ databases">
        <authorList>
            <consortium name="Pathogen Informatics"/>
        </authorList>
    </citation>
    <scope>NUCLEOTIDE SEQUENCE [LARGE SCALE GENOMIC DNA]</scope>
    <source>
        <strain evidence="7 8">NCTC12967</strain>
    </source>
</reference>
<proteinExistence type="inferred from homology"/>
<evidence type="ECO:0000256" key="1">
    <source>
        <dbReference type="ARBA" id="ARBA00004202"/>
    </source>
</evidence>
<evidence type="ECO:0000256" key="5">
    <source>
        <dbReference type="ARBA" id="ARBA00022840"/>
    </source>
</evidence>
<evidence type="ECO:0000256" key="2">
    <source>
        <dbReference type="ARBA" id="ARBA00005417"/>
    </source>
</evidence>
<dbReference type="PANTHER" id="PTHR42711:SF5">
    <property type="entry name" value="ABC TRANSPORTER ATP-BINDING PROTEIN NATA"/>
    <property type="match status" value="1"/>
</dbReference>
<dbReference type="GO" id="GO:0005524">
    <property type="term" value="F:ATP binding"/>
    <property type="evidence" value="ECO:0007669"/>
    <property type="project" value="UniProtKB-KW"/>
</dbReference>
<keyword evidence="6" id="KW-0046">Antibiotic resistance</keyword>
<dbReference type="PANTHER" id="PTHR42711">
    <property type="entry name" value="ABC TRANSPORTER ATP-BINDING PROTEIN"/>
    <property type="match status" value="1"/>
</dbReference>
<protein>
    <submittedName>
        <fullName evidence="7">Uncharacterized ABC transporter ATP-binding protein YbhF</fullName>
    </submittedName>
</protein>
<name>A0A3S4UBE2_9ACTN</name>
<evidence type="ECO:0000313" key="8">
    <source>
        <dbReference type="Proteomes" id="UP000273044"/>
    </source>
</evidence>
<keyword evidence="8" id="KW-1185">Reference proteome</keyword>
<evidence type="ECO:0000313" key="7">
    <source>
        <dbReference type="EMBL" id="VEH69530.1"/>
    </source>
</evidence>
<dbReference type="RefSeq" id="WP_061787823.1">
    <property type="nucleotide sequence ID" value="NZ_CAJZDL010000040.1"/>
</dbReference>
<dbReference type="SUPFAM" id="SSF52540">
    <property type="entry name" value="P-loop containing nucleoside triphosphate hydrolases"/>
    <property type="match status" value="1"/>
</dbReference>
<comment type="subcellular location">
    <subcellularLocation>
        <location evidence="1">Cell membrane</location>
        <topology evidence="1">Peripheral membrane protein</topology>
    </subcellularLocation>
</comment>
<dbReference type="InterPro" id="IPR050763">
    <property type="entry name" value="ABC_transporter_ATP-binding"/>
</dbReference>
<dbReference type="Proteomes" id="UP000273044">
    <property type="component" value="Chromosome"/>
</dbReference>
<dbReference type="Gene3D" id="3.40.50.300">
    <property type="entry name" value="P-loop containing nucleotide triphosphate hydrolases"/>
    <property type="match status" value="1"/>
</dbReference>
<gene>
    <name evidence="7" type="primary">ybhF_2</name>
    <name evidence="7" type="ORF">NCTC12967_00800</name>
</gene>